<reference evidence="1" key="1">
    <citation type="submission" date="2014-12" db="EMBL/GenBank/DDBJ databases">
        <title>Insight into the proteome of Arion vulgaris.</title>
        <authorList>
            <person name="Aradska J."/>
            <person name="Bulat T."/>
            <person name="Smidak R."/>
            <person name="Sarate P."/>
            <person name="Gangsoo J."/>
            <person name="Sialana F."/>
            <person name="Bilban M."/>
            <person name="Lubec G."/>
        </authorList>
    </citation>
    <scope>NUCLEOTIDE SEQUENCE</scope>
    <source>
        <tissue evidence="1">Skin</tissue>
    </source>
</reference>
<name>A0A0B6YYU3_9EUPU</name>
<proteinExistence type="predicted"/>
<protein>
    <submittedName>
        <fullName evidence="1">Uncharacterized protein</fullName>
    </submittedName>
</protein>
<gene>
    <name evidence="1" type="primary">ORF42413</name>
</gene>
<feature type="non-terminal residue" evidence="1">
    <location>
        <position position="1"/>
    </location>
</feature>
<accession>A0A0B6YYU3</accession>
<sequence>KDFLEEGRIQSDFNKRGSFLTSRSSNLSIISSGLKVERNSKPDLVQACSTVDYNEQLKFAENTLPVGNIESITIAQTVSIRQEN</sequence>
<dbReference type="AlphaFoldDB" id="A0A0B6YYU3"/>
<evidence type="ECO:0000313" key="1">
    <source>
        <dbReference type="EMBL" id="CEK61494.1"/>
    </source>
</evidence>
<feature type="non-terminal residue" evidence="1">
    <location>
        <position position="84"/>
    </location>
</feature>
<organism evidence="1">
    <name type="scientific">Arion vulgaris</name>
    <dbReference type="NCBI Taxonomy" id="1028688"/>
    <lineage>
        <taxon>Eukaryota</taxon>
        <taxon>Metazoa</taxon>
        <taxon>Spiralia</taxon>
        <taxon>Lophotrochozoa</taxon>
        <taxon>Mollusca</taxon>
        <taxon>Gastropoda</taxon>
        <taxon>Heterobranchia</taxon>
        <taxon>Euthyneura</taxon>
        <taxon>Panpulmonata</taxon>
        <taxon>Eupulmonata</taxon>
        <taxon>Stylommatophora</taxon>
        <taxon>Helicina</taxon>
        <taxon>Arionoidea</taxon>
        <taxon>Arionidae</taxon>
        <taxon>Arion</taxon>
    </lineage>
</organism>
<dbReference type="EMBL" id="HACG01014629">
    <property type="protein sequence ID" value="CEK61494.1"/>
    <property type="molecule type" value="Transcribed_RNA"/>
</dbReference>